<evidence type="ECO:0000313" key="3">
    <source>
        <dbReference type="Proteomes" id="UP000076154"/>
    </source>
</evidence>
<sequence length="408" mass="44955">MTPNDVLLSNLCQGETLDQARVLLRLTQRKTGAGSGHELGAHTTGLPAICAYLASQRLNNGDVTRKTAQAASCLKTSDFEKAYLVVKAALGSARRSKTDVLQTYEGLVRQYEPTVDHGILLGWMNAAGRALLQSDSKLDHEDPIGGSHIKSAIFFWTYSAATGKNMMQPQEFAEHHDIPPKTLTKLLQKLSGCGASLKIRIQNELKARGARPNSPVKGSTTTTSTPRRSPKKATALRMLPSKDSPAKRKPDVLEQDQYQDEQDEAVPFVAETPTKRRRTDLPSSGPPAKQDYVVSPSKLVFPPVASSSHVALDADTDPREAIPNSPYTLPESSPARSDAMDVDAVAQAGESDEGEDERPMRRRFRPVYLDHKQWYSSDRRLKRVWRLAEGQKASLVEMYGHPFESLRA</sequence>
<comment type="caution">
    <text evidence="2">The sequence shown here is derived from an EMBL/GenBank/DDBJ whole genome shotgun (WGS) entry which is preliminary data.</text>
</comment>
<dbReference type="EMBL" id="LUEZ02000096">
    <property type="protein sequence ID" value="RDB14905.1"/>
    <property type="molecule type" value="Genomic_DNA"/>
</dbReference>
<evidence type="ECO:0000256" key="1">
    <source>
        <dbReference type="SAM" id="MobiDB-lite"/>
    </source>
</evidence>
<keyword evidence="3" id="KW-1185">Reference proteome</keyword>
<reference evidence="2" key="1">
    <citation type="submission" date="2018-04" db="EMBL/GenBank/DDBJ databases">
        <title>Whole genome sequencing of Hypsizygus marmoreus.</title>
        <authorList>
            <person name="Choi I.-G."/>
            <person name="Min B."/>
            <person name="Kim J.-G."/>
            <person name="Kim S."/>
            <person name="Oh Y.-L."/>
            <person name="Kong W.-S."/>
            <person name="Park H."/>
            <person name="Jeong J."/>
            <person name="Song E.-S."/>
        </authorList>
    </citation>
    <scope>NUCLEOTIDE SEQUENCE [LARGE SCALE GENOMIC DNA]</scope>
    <source>
        <strain evidence="2">51987-8</strain>
    </source>
</reference>
<feature type="region of interest" description="Disordered" evidence="1">
    <location>
        <begin position="204"/>
        <end position="293"/>
    </location>
</feature>
<dbReference type="AlphaFoldDB" id="A0A369J3E6"/>
<gene>
    <name evidence="2" type="ORF">Hypma_016368</name>
</gene>
<accession>A0A369J3E6</accession>
<evidence type="ECO:0008006" key="4">
    <source>
        <dbReference type="Google" id="ProtNLM"/>
    </source>
</evidence>
<feature type="region of interest" description="Disordered" evidence="1">
    <location>
        <begin position="310"/>
        <end position="361"/>
    </location>
</feature>
<dbReference type="InParanoid" id="A0A369J3E6"/>
<dbReference type="Proteomes" id="UP000076154">
    <property type="component" value="Unassembled WGS sequence"/>
</dbReference>
<evidence type="ECO:0000313" key="2">
    <source>
        <dbReference type="EMBL" id="RDB14905.1"/>
    </source>
</evidence>
<name>A0A369J3E6_HYPMA</name>
<feature type="compositionally biased region" description="Acidic residues" evidence="1">
    <location>
        <begin position="253"/>
        <end position="264"/>
    </location>
</feature>
<feature type="compositionally biased region" description="Polar residues" evidence="1">
    <location>
        <begin position="325"/>
        <end position="335"/>
    </location>
</feature>
<proteinExistence type="predicted"/>
<protein>
    <recommendedName>
        <fullName evidence="4">Origin recognition complex subunit 6</fullName>
    </recommendedName>
</protein>
<dbReference type="STRING" id="39966.A0A369J3E6"/>
<dbReference type="OrthoDB" id="3358956at2759"/>
<organism evidence="2 3">
    <name type="scientific">Hypsizygus marmoreus</name>
    <name type="common">White beech mushroom</name>
    <name type="synonym">Agaricus marmoreus</name>
    <dbReference type="NCBI Taxonomy" id="39966"/>
    <lineage>
        <taxon>Eukaryota</taxon>
        <taxon>Fungi</taxon>
        <taxon>Dikarya</taxon>
        <taxon>Basidiomycota</taxon>
        <taxon>Agaricomycotina</taxon>
        <taxon>Agaricomycetes</taxon>
        <taxon>Agaricomycetidae</taxon>
        <taxon>Agaricales</taxon>
        <taxon>Tricholomatineae</taxon>
        <taxon>Lyophyllaceae</taxon>
        <taxon>Hypsizygus</taxon>
    </lineage>
</organism>